<dbReference type="EMBL" id="JBHSUA010000018">
    <property type="protein sequence ID" value="MFC6397010.1"/>
    <property type="molecule type" value="Genomic_DNA"/>
</dbReference>
<gene>
    <name evidence="1" type="ORF">ACFP57_08460</name>
</gene>
<organism evidence="1 2">
    <name type="scientific">Luteococcus sanguinis</name>
    <dbReference type="NCBI Taxonomy" id="174038"/>
    <lineage>
        <taxon>Bacteria</taxon>
        <taxon>Bacillati</taxon>
        <taxon>Actinomycetota</taxon>
        <taxon>Actinomycetes</taxon>
        <taxon>Propionibacteriales</taxon>
        <taxon>Propionibacteriaceae</taxon>
        <taxon>Luteococcus</taxon>
    </lineage>
</organism>
<sequence>MKHVAPRTVLVWFDHREFVRFGSPVNLNDIVDLTLGDDHVLSSPWEQAVGAPILLRAGRHAPGTDVRHVRVQVDRLWEAHAQLELDPCGGWRVSPHGGDIVPVDGMDFTTPEAISDADGLATPKTIITVFSGWIMQATVVAELPPREHGWPYGIEPLVDLTDIGSDAPRLFDWAPELDANPNATAEPSDGWTMRTPFFAAVQHDWCPSDSEFALGHPCIVESADTVCVIACYMSRKGMHHTLGVGATEHYVRLSADEFIERSRRLLDSPWSGFRNETQAENWNSPLDRWSEMFPHGIPRELRDVTPKPY</sequence>
<accession>A0ABW1X0X4</accession>
<keyword evidence="2" id="KW-1185">Reference proteome</keyword>
<dbReference type="RefSeq" id="WP_343884790.1">
    <property type="nucleotide sequence ID" value="NZ_BAAAKI010000003.1"/>
</dbReference>
<reference evidence="2" key="1">
    <citation type="journal article" date="2019" name="Int. J. Syst. Evol. Microbiol.">
        <title>The Global Catalogue of Microorganisms (GCM) 10K type strain sequencing project: providing services to taxonomists for standard genome sequencing and annotation.</title>
        <authorList>
            <consortium name="The Broad Institute Genomics Platform"/>
            <consortium name="The Broad Institute Genome Sequencing Center for Infectious Disease"/>
            <person name="Wu L."/>
            <person name="Ma J."/>
        </authorList>
    </citation>
    <scope>NUCLEOTIDE SEQUENCE [LARGE SCALE GENOMIC DNA]</scope>
    <source>
        <strain evidence="2">CGMCC 1.15277</strain>
    </source>
</reference>
<proteinExistence type="predicted"/>
<evidence type="ECO:0000313" key="2">
    <source>
        <dbReference type="Proteomes" id="UP001596266"/>
    </source>
</evidence>
<comment type="caution">
    <text evidence="1">The sequence shown here is derived from an EMBL/GenBank/DDBJ whole genome shotgun (WGS) entry which is preliminary data.</text>
</comment>
<protein>
    <submittedName>
        <fullName evidence="1">Uncharacterized protein</fullName>
    </submittedName>
</protein>
<dbReference type="Proteomes" id="UP001596266">
    <property type="component" value="Unassembled WGS sequence"/>
</dbReference>
<evidence type="ECO:0000313" key="1">
    <source>
        <dbReference type="EMBL" id="MFC6397010.1"/>
    </source>
</evidence>
<name>A0ABW1X0X4_9ACTN</name>